<dbReference type="RefSeq" id="WP_328851628.1">
    <property type="nucleotide sequence ID" value="NZ_CP108084.1"/>
</dbReference>
<dbReference type="SUPFAM" id="SSF52540">
    <property type="entry name" value="P-loop containing nucleoside triphosphate hydrolases"/>
    <property type="match status" value="1"/>
</dbReference>
<evidence type="ECO:0000256" key="6">
    <source>
        <dbReference type="HAMAP-Rule" id="MF_00065"/>
    </source>
</evidence>
<dbReference type="InterPro" id="IPR015947">
    <property type="entry name" value="PUA-like_sf"/>
</dbReference>
<comment type="catalytic activity">
    <reaction evidence="1 6">
        <text>adenosine 5'-phosphosulfate + ATP = 3'-phosphoadenylyl sulfate + ADP + H(+)</text>
        <dbReference type="Rhea" id="RHEA:24152"/>
        <dbReference type="ChEBI" id="CHEBI:15378"/>
        <dbReference type="ChEBI" id="CHEBI:30616"/>
        <dbReference type="ChEBI" id="CHEBI:58243"/>
        <dbReference type="ChEBI" id="CHEBI:58339"/>
        <dbReference type="ChEBI" id="CHEBI:456216"/>
        <dbReference type="EC" id="2.7.1.25"/>
    </reaction>
</comment>
<dbReference type="PANTHER" id="PTHR42700:SF1">
    <property type="entry name" value="SULFATE ADENYLYLTRANSFERASE"/>
    <property type="match status" value="1"/>
</dbReference>
<accession>A0ABZ1S8D3</accession>
<evidence type="ECO:0000256" key="5">
    <source>
        <dbReference type="ARBA" id="ARBA00022840"/>
    </source>
</evidence>
<keyword evidence="4 6" id="KW-0547">Nucleotide-binding</keyword>
<comment type="function">
    <text evidence="6">Catalyzes the synthesis of activated sulfate.</text>
</comment>
<dbReference type="Gene3D" id="3.40.50.620">
    <property type="entry name" value="HUPs"/>
    <property type="match status" value="2"/>
</dbReference>
<feature type="domain" description="APS kinase" evidence="7">
    <location>
        <begin position="326"/>
        <end position="479"/>
    </location>
</feature>
<proteinExistence type="inferred from homology"/>
<dbReference type="Gene3D" id="3.40.50.300">
    <property type="entry name" value="P-loop containing nucleotide triphosphate hydrolases"/>
    <property type="match status" value="1"/>
</dbReference>
<dbReference type="InterPro" id="IPR002891">
    <property type="entry name" value="APS"/>
</dbReference>
<comment type="caution">
    <text evidence="6">Lacks conserved residue(s) required for the propagation of feature annotation.</text>
</comment>
<reference evidence="10" key="1">
    <citation type="submission" date="2022-10" db="EMBL/GenBank/DDBJ databases">
        <title>The complete genomes of actinobacterial strains from the NBC collection.</title>
        <authorList>
            <person name="Joergensen T.S."/>
            <person name="Alvarez Arevalo M."/>
            <person name="Sterndorff E.B."/>
            <person name="Faurdal D."/>
            <person name="Vuksanovic O."/>
            <person name="Mourched A.-S."/>
            <person name="Charusanti P."/>
            <person name="Shaw S."/>
            <person name="Blin K."/>
            <person name="Weber T."/>
        </authorList>
    </citation>
    <scope>NUCLEOTIDE SEQUENCE</scope>
    <source>
        <strain evidence="10">NBC_00256</strain>
    </source>
</reference>
<comment type="pathway">
    <text evidence="6">Sulfur metabolism; hydrogen sulfide biosynthesis; sulfite from sulfate: step 2/3.</text>
</comment>
<dbReference type="EMBL" id="CP108084">
    <property type="protein sequence ID" value="WUP49617.1"/>
    <property type="molecule type" value="Genomic_DNA"/>
</dbReference>
<dbReference type="PANTHER" id="PTHR42700">
    <property type="entry name" value="SULFATE ADENYLYLTRANSFERASE"/>
    <property type="match status" value="1"/>
</dbReference>
<keyword evidence="6 10" id="KW-0418">Kinase</keyword>
<feature type="domain" description="ATP-sulfurylase PUA-like" evidence="9">
    <location>
        <begin position="18"/>
        <end position="111"/>
    </location>
</feature>
<evidence type="ECO:0000259" key="8">
    <source>
        <dbReference type="Pfam" id="PF01747"/>
    </source>
</evidence>
<name>A0ABZ1S8D3_9ACTN</name>
<dbReference type="InterPro" id="IPR027417">
    <property type="entry name" value="P-loop_NTPase"/>
</dbReference>
<dbReference type="Proteomes" id="UP001432190">
    <property type="component" value="Chromosome"/>
</dbReference>
<sequence>MSNGWVLPDEVLRDAPAYTPRPEELADLELLLIGAYAPLTGFMTRADLVSVSRRARLADGTPWQVAVTLQVPTALARVLDPRDPARRALVLTDGEGAPMAALDVADVWPVRDGVAGVGGTVRRLGDGGHGPFRRLRRSPEEVRALLPPGRVLGVIADRPLHRPQLAQIAHAARTLGAHLLVLIPVGEDAGGGLPPESLVRAVFAARDRMPPATLVAVPLSRRPDEISDALLRARVSAAYGVTHLLSTGEMLSGAGLRVLVPRELAYDNRDGQWRWREDIPPRNRRLALTQEEIDDLLDRGFPLPEWHTPPAVARELARARPPRRHRGLVVFLTGLSGSGKSTIARGVSDALREGGERTVTLLDGDVVRRELSAGLGFSKADRDMNVRRIGWVAAEIARHRGVAICCPIAPYAAARATAREMALAAGAGFLLVHVATPLEVCERRDRKGLYARARAGLITGMTGIDDPYEEPTDADLVVDTSDLTVDEAVEAVLHHLTETGWVEPKLPSV</sequence>
<keyword evidence="5 6" id="KW-0067">ATP-binding</keyword>
<evidence type="ECO:0000256" key="4">
    <source>
        <dbReference type="ARBA" id="ARBA00022741"/>
    </source>
</evidence>
<dbReference type="EC" id="2.7.1.25" evidence="2 6"/>
<protein>
    <recommendedName>
        <fullName evidence="2 6">Adenylyl-sulfate kinase</fullName>
        <ecNumber evidence="2 6">2.7.1.25</ecNumber>
    </recommendedName>
    <alternativeName>
        <fullName evidence="6">APS kinase</fullName>
    </alternativeName>
    <alternativeName>
        <fullName evidence="6">ATP adenosine-5'-phosphosulfate 3'-phosphotransferase</fullName>
    </alternativeName>
    <alternativeName>
        <fullName evidence="6">Adenosine-5'-phosphosulfate kinase</fullName>
    </alternativeName>
</protein>
<evidence type="ECO:0000256" key="2">
    <source>
        <dbReference type="ARBA" id="ARBA00012121"/>
    </source>
</evidence>
<organism evidence="10 11">
    <name type="scientific">Micromonospora globbae</name>
    <dbReference type="NCBI Taxonomy" id="1894969"/>
    <lineage>
        <taxon>Bacteria</taxon>
        <taxon>Bacillati</taxon>
        <taxon>Actinomycetota</taxon>
        <taxon>Actinomycetes</taxon>
        <taxon>Micromonosporales</taxon>
        <taxon>Micromonosporaceae</taxon>
        <taxon>Micromonospora</taxon>
    </lineage>
</organism>
<keyword evidence="6" id="KW-0597">Phosphoprotein</keyword>
<dbReference type="InterPro" id="IPR024951">
    <property type="entry name" value="Sulfurylase_cat_dom"/>
</dbReference>
<keyword evidence="11" id="KW-1185">Reference proteome</keyword>
<dbReference type="Pfam" id="PF14306">
    <property type="entry name" value="PUA_2"/>
    <property type="match status" value="1"/>
</dbReference>
<gene>
    <name evidence="6 10" type="primary">cysC</name>
    <name evidence="10" type="ORF">OG994_29500</name>
</gene>
<evidence type="ECO:0000259" key="7">
    <source>
        <dbReference type="Pfam" id="PF01583"/>
    </source>
</evidence>
<comment type="similarity">
    <text evidence="6">Belongs to the APS kinase family.</text>
</comment>
<dbReference type="InterPro" id="IPR025980">
    <property type="entry name" value="ATP-Sase_PUA-like_dom"/>
</dbReference>
<feature type="binding site" evidence="6">
    <location>
        <begin position="334"/>
        <end position="341"/>
    </location>
    <ligand>
        <name>ATP</name>
        <dbReference type="ChEBI" id="CHEBI:30616"/>
    </ligand>
</feature>
<dbReference type="HAMAP" id="MF_00065">
    <property type="entry name" value="Adenylyl_sulf_kinase"/>
    <property type="match status" value="1"/>
</dbReference>
<dbReference type="InterPro" id="IPR050512">
    <property type="entry name" value="Sulf_AdTrans/APS_kinase"/>
</dbReference>
<dbReference type="SUPFAM" id="SSF88697">
    <property type="entry name" value="PUA domain-like"/>
    <property type="match status" value="1"/>
</dbReference>
<evidence type="ECO:0000259" key="9">
    <source>
        <dbReference type="Pfam" id="PF14306"/>
    </source>
</evidence>
<dbReference type="Gene3D" id="3.10.400.10">
    <property type="entry name" value="Sulfate adenylyltransferase"/>
    <property type="match status" value="1"/>
</dbReference>
<dbReference type="InterPro" id="IPR059117">
    <property type="entry name" value="APS_kinase_dom"/>
</dbReference>
<dbReference type="SUPFAM" id="SSF52374">
    <property type="entry name" value="Nucleotidylyl transferase"/>
    <property type="match status" value="1"/>
</dbReference>
<dbReference type="Pfam" id="PF01747">
    <property type="entry name" value="ATP-sulfurylase"/>
    <property type="match status" value="1"/>
</dbReference>
<dbReference type="GO" id="GO:0004020">
    <property type="term" value="F:adenylylsulfate kinase activity"/>
    <property type="evidence" value="ECO:0007669"/>
    <property type="project" value="UniProtKB-EC"/>
</dbReference>
<dbReference type="NCBIfam" id="TIGR00455">
    <property type="entry name" value="apsK"/>
    <property type="match status" value="1"/>
</dbReference>
<keyword evidence="3 6" id="KW-0808">Transferase</keyword>
<dbReference type="Pfam" id="PF01583">
    <property type="entry name" value="APS_kinase"/>
    <property type="match status" value="1"/>
</dbReference>
<evidence type="ECO:0000256" key="1">
    <source>
        <dbReference type="ARBA" id="ARBA00001823"/>
    </source>
</evidence>
<dbReference type="NCBIfam" id="NF003013">
    <property type="entry name" value="PRK03846.1"/>
    <property type="match status" value="1"/>
</dbReference>
<evidence type="ECO:0000256" key="3">
    <source>
        <dbReference type="ARBA" id="ARBA00022679"/>
    </source>
</evidence>
<dbReference type="CDD" id="cd02027">
    <property type="entry name" value="APSK"/>
    <property type="match status" value="1"/>
</dbReference>
<dbReference type="InterPro" id="IPR014729">
    <property type="entry name" value="Rossmann-like_a/b/a_fold"/>
</dbReference>
<feature type="domain" description="Sulphate adenylyltransferase catalytic" evidence="8">
    <location>
        <begin position="134"/>
        <end position="245"/>
    </location>
</feature>
<evidence type="ECO:0000313" key="10">
    <source>
        <dbReference type="EMBL" id="WUP49617.1"/>
    </source>
</evidence>
<evidence type="ECO:0000313" key="11">
    <source>
        <dbReference type="Proteomes" id="UP001432190"/>
    </source>
</evidence>